<dbReference type="SMART" id="SM00360">
    <property type="entry name" value="RRM"/>
    <property type="match status" value="1"/>
</dbReference>
<dbReference type="Proteomes" id="UP000576729">
    <property type="component" value="Unassembled WGS sequence"/>
</dbReference>
<protein>
    <submittedName>
        <fullName evidence="6">CELF3 protein</fullName>
    </submittedName>
</protein>
<dbReference type="EMBL" id="VWPU01009965">
    <property type="protein sequence ID" value="NXY58955.1"/>
    <property type="molecule type" value="Genomic_DNA"/>
</dbReference>
<dbReference type="Pfam" id="PF00076">
    <property type="entry name" value="RRM_1"/>
    <property type="match status" value="2"/>
</dbReference>
<evidence type="ECO:0000256" key="2">
    <source>
        <dbReference type="ARBA" id="ARBA00022884"/>
    </source>
</evidence>
<dbReference type="GO" id="GO:0003723">
    <property type="term" value="F:RNA binding"/>
    <property type="evidence" value="ECO:0007669"/>
    <property type="project" value="UniProtKB-UniRule"/>
</dbReference>
<dbReference type="InterPro" id="IPR012677">
    <property type="entry name" value="Nucleotide-bd_a/b_plait_sf"/>
</dbReference>
<accession>A0A7L4L425</accession>
<evidence type="ECO:0000259" key="5">
    <source>
        <dbReference type="PROSITE" id="PS50102"/>
    </source>
</evidence>
<feature type="domain" description="RRM" evidence="5">
    <location>
        <begin position="19"/>
        <end position="127"/>
    </location>
</feature>
<reference evidence="6 7" key="1">
    <citation type="submission" date="2019-09" db="EMBL/GenBank/DDBJ databases">
        <title>Bird 10,000 Genomes (B10K) Project - Family phase.</title>
        <authorList>
            <person name="Zhang G."/>
        </authorList>
    </citation>
    <scope>NUCLEOTIDE SEQUENCE [LARGE SCALE GENOMIC DNA]</scope>
    <source>
        <strain evidence="6">B10K-OTA-212792</strain>
        <tissue evidence="6">Blood</tissue>
    </source>
</reference>
<evidence type="ECO:0000256" key="3">
    <source>
        <dbReference type="PROSITE-ProRule" id="PRU00176"/>
    </source>
</evidence>
<evidence type="ECO:0000313" key="6">
    <source>
        <dbReference type="EMBL" id="NXY58955.1"/>
    </source>
</evidence>
<keyword evidence="7" id="KW-1185">Reference proteome</keyword>
<dbReference type="CDD" id="cd12635">
    <property type="entry name" value="RRM2_CELF3_4_5_6"/>
    <property type="match status" value="1"/>
</dbReference>
<evidence type="ECO:0000256" key="1">
    <source>
        <dbReference type="ARBA" id="ARBA00022737"/>
    </source>
</evidence>
<dbReference type="Gene3D" id="3.30.70.330">
    <property type="match status" value="2"/>
</dbReference>
<sequence>MNRPIQVKPADSEGRGEDRKLFVGMLGKQQSEEDVRRLFEPFGQIEECTILRGPDGASKGGLWGTGWAPYGPAMAKSKLSHVPSVPLGCAFVKYGSHAEAQAAINSLHGSQTMPGASSSLVVKFADTDKERTLRRMHQMAGQLGIFNPMTIQFGAYGAYTQAIMQQQAALMAAAQGTCLNPMAAIAAAQMQQMAAFNVSGLVAAPLTPSSGTSTPPGISTAPVPSIATPIGVNGFSPLPPQTNGQPASETIYTNGIHPYPAQSPTVADPLQQAYAGMQHYAAAYPTAYAPISQAFPQQAPLIPQQQREGEGWGSPRGGLVAPRVLWTLLCCCPHSPVTLVSLQTPVSLQVPSPITQSPAILGCFVSFDNPTSAQAAIQAMNGFQIGMKRLKVQLKRPKDANRPY</sequence>
<comment type="caution">
    <text evidence="6">The sequence shown here is derived from an EMBL/GenBank/DDBJ whole genome shotgun (WGS) entry which is preliminary data.</text>
</comment>
<dbReference type="InterPro" id="IPR000504">
    <property type="entry name" value="RRM_dom"/>
</dbReference>
<feature type="non-terminal residue" evidence="6">
    <location>
        <position position="1"/>
    </location>
</feature>
<keyword evidence="2 3" id="KW-0694">RNA-binding</keyword>
<dbReference type="InterPro" id="IPR035979">
    <property type="entry name" value="RBD_domain_sf"/>
</dbReference>
<evidence type="ECO:0000256" key="4">
    <source>
        <dbReference type="SAM" id="MobiDB-lite"/>
    </source>
</evidence>
<dbReference type="AlphaFoldDB" id="A0A7L4L425"/>
<dbReference type="PANTHER" id="PTHR24012">
    <property type="entry name" value="RNA BINDING PROTEIN"/>
    <property type="match status" value="1"/>
</dbReference>
<evidence type="ECO:0000313" key="7">
    <source>
        <dbReference type="Proteomes" id="UP000576729"/>
    </source>
</evidence>
<name>A0A7L4L425_9CORV</name>
<dbReference type="PROSITE" id="PS50102">
    <property type="entry name" value="RRM"/>
    <property type="match status" value="1"/>
</dbReference>
<feature type="region of interest" description="Disordered" evidence="4">
    <location>
        <begin position="232"/>
        <end position="255"/>
    </location>
</feature>
<feature type="compositionally biased region" description="Polar residues" evidence="4">
    <location>
        <begin position="241"/>
        <end position="253"/>
    </location>
</feature>
<feature type="non-terminal residue" evidence="6">
    <location>
        <position position="404"/>
    </location>
</feature>
<dbReference type="SUPFAM" id="SSF54928">
    <property type="entry name" value="RNA-binding domain, RBD"/>
    <property type="match status" value="1"/>
</dbReference>
<organism evidence="6 7">
    <name type="scientific">Callaeas wilsoni</name>
    <name type="common">North Island kokako</name>
    <dbReference type="NCBI Taxonomy" id="1347786"/>
    <lineage>
        <taxon>Eukaryota</taxon>
        <taxon>Metazoa</taxon>
        <taxon>Chordata</taxon>
        <taxon>Craniata</taxon>
        <taxon>Vertebrata</taxon>
        <taxon>Euteleostomi</taxon>
        <taxon>Archelosauria</taxon>
        <taxon>Archosauria</taxon>
        <taxon>Dinosauria</taxon>
        <taxon>Saurischia</taxon>
        <taxon>Theropoda</taxon>
        <taxon>Coelurosauria</taxon>
        <taxon>Aves</taxon>
        <taxon>Neognathae</taxon>
        <taxon>Neoaves</taxon>
        <taxon>Telluraves</taxon>
        <taxon>Australaves</taxon>
        <taxon>Passeriformes</taxon>
        <taxon>Corvoidea</taxon>
        <taxon>Callaeidae</taxon>
        <taxon>Callaeas</taxon>
    </lineage>
</organism>
<proteinExistence type="predicted"/>
<keyword evidence="1" id="KW-0677">Repeat</keyword>
<gene>
    <name evidence="6" type="primary">Celf3</name>
    <name evidence="6" type="ORF">CALWIL_R00247</name>
</gene>